<name>A0A1M7SJC2_9FIRM</name>
<evidence type="ECO:0000256" key="5">
    <source>
        <dbReference type="ARBA" id="ARBA00023163"/>
    </source>
</evidence>
<accession>A0A1M7SJC2</accession>
<keyword evidence="4" id="KW-0238">DNA-binding</keyword>
<gene>
    <name evidence="7" type="ORF">SAMN02745215_00939</name>
</gene>
<dbReference type="CDD" id="cd00009">
    <property type="entry name" value="AAA"/>
    <property type="match status" value="1"/>
</dbReference>
<reference evidence="8" key="1">
    <citation type="submission" date="2016-12" db="EMBL/GenBank/DDBJ databases">
        <authorList>
            <person name="Varghese N."/>
            <person name="Submissions S."/>
        </authorList>
    </citation>
    <scope>NUCLEOTIDE SEQUENCE [LARGE SCALE GENOMIC DNA]</scope>
    <source>
        <strain evidence="8">DSM 11544</strain>
    </source>
</reference>
<dbReference type="PANTHER" id="PTHR32071:SF57">
    <property type="entry name" value="C4-DICARBOXYLATE TRANSPORT TRANSCRIPTIONAL REGULATORY PROTEIN DCTD"/>
    <property type="match status" value="1"/>
</dbReference>
<dbReference type="GO" id="GO:0005524">
    <property type="term" value="F:ATP binding"/>
    <property type="evidence" value="ECO:0007669"/>
    <property type="project" value="UniProtKB-KW"/>
</dbReference>
<sequence>MKKQCLERKVRPLLIGKQSAISTEEKNSLTFDNIVGDSHLIRQALEQSQRFASSLANILILGETGTGKELFAEAIHNESRPDGPFLALNCAAIPKSLIESELFGYDNGAFTGANKNGSLGKIELAQGGTLLLDEIGDMPLETQAVLLRVLENKQVMRVGGKEYRPVDFRLIASTHKDLQTAVKNGQFRQDLYYRLNVLKVNIPPLRQRGRDVIILAEYFINTYCDDRFSKTKKLQLSPAARDILLKYDWPGNIRQLENAMIYALNMIDTDVIAPRHLPDEIIDSIAQAGTEVQISGQRTRGSKVIQFGETEQTCSLREAEQTCIIKAMIKSGNNIALAAELLQVSKSTLYRKLEMFKAQE</sequence>
<dbReference type="InterPro" id="IPR027417">
    <property type="entry name" value="P-loop_NTPase"/>
</dbReference>
<keyword evidence="1" id="KW-0547">Nucleotide-binding</keyword>
<dbReference type="GO" id="GO:0043565">
    <property type="term" value="F:sequence-specific DNA binding"/>
    <property type="evidence" value="ECO:0007669"/>
    <property type="project" value="InterPro"/>
</dbReference>
<dbReference type="SUPFAM" id="SSF52540">
    <property type="entry name" value="P-loop containing nucleoside triphosphate hydrolases"/>
    <property type="match status" value="1"/>
</dbReference>
<keyword evidence="2" id="KW-0067">ATP-binding</keyword>
<dbReference type="InterPro" id="IPR009057">
    <property type="entry name" value="Homeodomain-like_sf"/>
</dbReference>
<dbReference type="FunFam" id="3.40.50.300:FF:000006">
    <property type="entry name" value="DNA-binding transcriptional regulator NtrC"/>
    <property type="match status" value="1"/>
</dbReference>
<proteinExistence type="predicted"/>
<dbReference type="SUPFAM" id="SSF46689">
    <property type="entry name" value="Homeodomain-like"/>
    <property type="match status" value="1"/>
</dbReference>
<dbReference type="STRING" id="1121395.SAMN02745215_00939"/>
<dbReference type="InterPro" id="IPR003593">
    <property type="entry name" value="AAA+_ATPase"/>
</dbReference>
<evidence type="ECO:0000256" key="1">
    <source>
        <dbReference type="ARBA" id="ARBA00022741"/>
    </source>
</evidence>
<dbReference type="InterPro" id="IPR025662">
    <property type="entry name" value="Sigma_54_int_dom_ATP-bd_1"/>
</dbReference>
<keyword evidence="8" id="KW-1185">Reference proteome</keyword>
<dbReference type="AlphaFoldDB" id="A0A1M7SJC2"/>
<dbReference type="InterPro" id="IPR002197">
    <property type="entry name" value="HTH_Fis"/>
</dbReference>
<dbReference type="SMART" id="SM00382">
    <property type="entry name" value="AAA"/>
    <property type="match status" value="1"/>
</dbReference>
<dbReference type="RefSeq" id="WP_072771496.1">
    <property type="nucleotide sequence ID" value="NZ_FRDN01000004.1"/>
</dbReference>
<dbReference type="Proteomes" id="UP000184010">
    <property type="component" value="Unassembled WGS sequence"/>
</dbReference>
<dbReference type="InterPro" id="IPR058031">
    <property type="entry name" value="AAA_lid_NorR"/>
</dbReference>
<evidence type="ECO:0000256" key="4">
    <source>
        <dbReference type="ARBA" id="ARBA00023125"/>
    </source>
</evidence>
<dbReference type="Gene3D" id="1.10.8.60">
    <property type="match status" value="1"/>
</dbReference>
<keyword evidence="3" id="KW-0805">Transcription regulation</keyword>
<dbReference type="Gene3D" id="1.10.10.60">
    <property type="entry name" value="Homeodomain-like"/>
    <property type="match status" value="1"/>
</dbReference>
<dbReference type="PROSITE" id="PS00676">
    <property type="entry name" value="SIGMA54_INTERACT_2"/>
    <property type="match status" value="1"/>
</dbReference>
<dbReference type="PROSITE" id="PS00675">
    <property type="entry name" value="SIGMA54_INTERACT_1"/>
    <property type="match status" value="1"/>
</dbReference>
<evidence type="ECO:0000313" key="7">
    <source>
        <dbReference type="EMBL" id="SHN58539.1"/>
    </source>
</evidence>
<dbReference type="InterPro" id="IPR025943">
    <property type="entry name" value="Sigma_54_int_dom_ATP-bd_2"/>
</dbReference>
<dbReference type="GO" id="GO:0006355">
    <property type="term" value="P:regulation of DNA-templated transcription"/>
    <property type="evidence" value="ECO:0007669"/>
    <property type="project" value="InterPro"/>
</dbReference>
<protein>
    <submittedName>
        <fullName evidence="7">Regulatory protein, Fis family</fullName>
    </submittedName>
</protein>
<dbReference type="Pfam" id="PF00158">
    <property type="entry name" value="Sigma54_activat"/>
    <property type="match status" value="1"/>
</dbReference>
<feature type="domain" description="Sigma-54 factor interaction" evidence="6">
    <location>
        <begin position="34"/>
        <end position="265"/>
    </location>
</feature>
<evidence type="ECO:0000256" key="2">
    <source>
        <dbReference type="ARBA" id="ARBA00022840"/>
    </source>
</evidence>
<dbReference type="InterPro" id="IPR025944">
    <property type="entry name" value="Sigma_54_int_dom_CS"/>
</dbReference>
<dbReference type="Gene3D" id="3.40.50.300">
    <property type="entry name" value="P-loop containing nucleotide triphosphate hydrolases"/>
    <property type="match status" value="1"/>
</dbReference>
<evidence type="ECO:0000313" key="8">
    <source>
        <dbReference type="Proteomes" id="UP000184010"/>
    </source>
</evidence>
<dbReference type="Pfam" id="PF02954">
    <property type="entry name" value="HTH_8"/>
    <property type="match status" value="1"/>
</dbReference>
<evidence type="ECO:0000259" key="6">
    <source>
        <dbReference type="PROSITE" id="PS50045"/>
    </source>
</evidence>
<dbReference type="PROSITE" id="PS50045">
    <property type="entry name" value="SIGMA54_INTERACT_4"/>
    <property type="match status" value="1"/>
</dbReference>
<dbReference type="PANTHER" id="PTHR32071">
    <property type="entry name" value="TRANSCRIPTIONAL REGULATORY PROTEIN"/>
    <property type="match status" value="1"/>
</dbReference>
<dbReference type="InterPro" id="IPR002078">
    <property type="entry name" value="Sigma_54_int"/>
</dbReference>
<dbReference type="Pfam" id="PF25601">
    <property type="entry name" value="AAA_lid_14"/>
    <property type="match status" value="1"/>
</dbReference>
<keyword evidence="5" id="KW-0804">Transcription</keyword>
<evidence type="ECO:0000256" key="3">
    <source>
        <dbReference type="ARBA" id="ARBA00023015"/>
    </source>
</evidence>
<organism evidence="7 8">
    <name type="scientific">Desulfitobacterium chlororespirans DSM 11544</name>
    <dbReference type="NCBI Taxonomy" id="1121395"/>
    <lineage>
        <taxon>Bacteria</taxon>
        <taxon>Bacillati</taxon>
        <taxon>Bacillota</taxon>
        <taxon>Clostridia</taxon>
        <taxon>Eubacteriales</taxon>
        <taxon>Desulfitobacteriaceae</taxon>
        <taxon>Desulfitobacterium</taxon>
    </lineage>
</organism>
<dbReference type="PROSITE" id="PS00688">
    <property type="entry name" value="SIGMA54_INTERACT_3"/>
    <property type="match status" value="1"/>
</dbReference>
<dbReference type="EMBL" id="FRDN01000004">
    <property type="protein sequence ID" value="SHN58539.1"/>
    <property type="molecule type" value="Genomic_DNA"/>
</dbReference>